<feature type="region of interest" description="Disordered" evidence="5">
    <location>
        <begin position="31"/>
        <end position="60"/>
    </location>
</feature>
<evidence type="ECO:0000256" key="3">
    <source>
        <dbReference type="ARBA" id="ARBA00022833"/>
    </source>
</evidence>
<dbReference type="InterPro" id="IPR007529">
    <property type="entry name" value="Znf_HIT"/>
</dbReference>
<keyword evidence="8" id="KW-1185">Reference proteome</keyword>
<dbReference type="InterPro" id="IPR039723">
    <property type="entry name" value="Vps71/ZNHIT1"/>
</dbReference>
<dbReference type="OrthoDB" id="406844at2759"/>
<evidence type="ECO:0000256" key="2">
    <source>
        <dbReference type="ARBA" id="ARBA00022771"/>
    </source>
</evidence>
<evidence type="ECO:0000313" key="7">
    <source>
        <dbReference type="EMBL" id="KSA00082.1"/>
    </source>
</evidence>
<evidence type="ECO:0000259" key="6">
    <source>
        <dbReference type="PROSITE" id="PS51083"/>
    </source>
</evidence>
<evidence type="ECO:0000256" key="4">
    <source>
        <dbReference type="PROSITE-ProRule" id="PRU00453"/>
    </source>
</evidence>
<dbReference type="CDD" id="cd21437">
    <property type="entry name" value="zf-HIT_ZNHIT1_like"/>
    <property type="match status" value="1"/>
</dbReference>
<evidence type="ECO:0000256" key="1">
    <source>
        <dbReference type="ARBA" id="ARBA00022723"/>
    </source>
</evidence>
<keyword evidence="3" id="KW-0862">Zinc</keyword>
<gene>
    <name evidence="7" type="ORF">AC631_04164</name>
</gene>
<organism evidence="7 8">
    <name type="scientific">Debaryomyces fabryi</name>
    <dbReference type="NCBI Taxonomy" id="58627"/>
    <lineage>
        <taxon>Eukaryota</taxon>
        <taxon>Fungi</taxon>
        <taxon>Dikarya</taxon>
        <taxon>Ascomycota</taxon>
        <taxon>Saccharomycotina</taxon>
        <taxon>Pichiomycetes</taxon>
        <taxon>Debaryomycetaceae</taxon>
        <taxon>Debaryomyces</taxon>
    </lineage>
</organism>
<keyword evidence="1" id="KW-0479">Metal-binding</keyword>
<reference evidence="7 8" key="1">
    <citation type="submission" date="2015-11" db="EMBL/GenBank/DDBJ databases">
        <title>The genome of Debaryomyces fabryi.</title>
        <authorList>
            <person name="Tafer H."/>
            <person name="Lopandic K."/>
        </authorList>
    </citation>
    <scope>NUCLEOTIDE SEQUENCE [LARGE SCALE GENOMIC DNA]</scope>
    <source>
        <strain evidence="7 8">CBS 789</strain>
    </source>
</reference>
<name>A0A0V1PV79_9ASCO</name>
<feature type="domain" description="HIT-type" evidence="6">
    <location>
        <begin position="206"/>
        <end position="239"/>
    </location>
</feature>
<keyword evidence="2 4" id="KW-0863">Zinc-finger</keyword>
<dbReference type="GeneID" id="26841173"/>
<protein>
    <recommendedName>
        <fullName evidence="6">HIT-type domain-containing protein</fullName>
    </recommendedName>
</protein>
<dbReference type="PROSITE" id="PS51083">
    <property type="entry name" value="ZF_HIT"/>
    <property type="match status" value="1"/>
</dbReference>
<comment type="caution">
    <text evidence="7">The sequence shown here is derived from an EMBL/GenBank/DDBJ whole genome shotgun (WGS) entry which is preliminary data.</text>
</comment>
<accession>A0A0V1PV79</accession>
<dbReference type="GO" id="GO:0008270">
    <property type="term" value="F:zinc ion binding"/>
    <property type="evidence" value="ECO:0007669"/>
    <property type="project" value="UniProtKB-UniRule"/>
</dbReference>
<dbReference type="GO" id="GO:0006338">
    <property type="term" value="P:chromatin remodeling"/>
    <property type="evidence" value="ECO:0007669"/>
    <property type="project" value="InterPro"/>
</dbReference>
<dbReference type="AlphaFoldDB" id="A0A0V1PV79"/>
<sequence length="240" mass="27347">MLVEEVPKTTNSNSTTVYFSSSINLSARPSSYSFKQQDNNQDQDDSGNANNINRHNKSRPKVNYNLNHLMNAQTQANDIAAYSGPLKSSQQIQLERIITKRLNELNKESATNTFEIPKNFTFQNANASGDKRKARQGNTPTTKKILSSRRNLNLYFEEERNLISINSILSLNYQFIDQIDSTNEIQSSQKKRKLNERVFKPRLRLCCICGSNSSYARCTNCGLFACSVKCNKLHEDLRCN</sequence>
<evidence type="ECO:0000256" key="5">
    <source>
        <dbReference type="SAM" id="MobiDB-lite"/>
    </source>
</evidence>
<proteinExistence type="predicted"/>
<dbReference type="Proteomes" id="UP000054251">
    <property type="component" value="Unassembled WGS sequence"/>
</dbReference>
<dbReference type="EMBL" id="LMYN01000104">
    <property type="protein sequence ID" value="KSA00082.1"/>
    <property type="molecule type" value="Genomic_DNA"/>
</dbReference>
<dbReference type="PANTHER" id="PTHR13093">
    <property type="entry name" value="ZINC FINGER HIT DOMAIN CONTAINING PROTEIN 1"/>
    <property type="match status" value="1"/>
</dbReference>
<dbReference type="RefSeq" id="XP_015466184.1">
    <property type="nucleotide sequence ID" value="XM_015612993.1"/>
</dbReference>
<evidence type="ECO:0000313" key="8">
    <source>
        <dbReference type="Proteomes" id="UP000054251"/>
    </source>
</evidence>
<dbReference type="GO" id="GO:0005634">
    <property type="term" value="C:nucleus"/>
    <property type="evidence" value="ECO:0007669"/>
    <property type="project" value="UniProtKB-ARBA"/>
</dbReference>